<dbReference type="Pfam" id="PF01535">
    <property type="entry name" value="PPR"/>
    <property type="match status" value="6"/>
</dbReference>
<dbReference type="NCBIfam" id="TIGR00756">
    <property type="entry name" value="PPR"/>
    <property type="match status" value="2"/>
</dbReference>
<reference evidence="3" key="1">
    <citation type="submission" date="2017-07" db="EMBL/GenBank/DDBJ databases">
        <title>Taro Niue Genome Assembly and Annotation.</title>
        <authorList>
            <person name="Atibalentja N."/>
            <person name="Keating K."/>
            <person name="Fields C.J."/>
        </authorList>
    </citation>
    <scope>NUCLEOTIDE SEQUENCE</scope>
    <source>
        <strain evidence="3">Niue_2</strain>
        <tissue evidence="3">Leaf</tissue>
    </source>
</reference>
<proteinExistence type="predicted"/>
<dbReference type="PANTHER" id="PTHR47926">
    <property type="entry name" value="PENTATRICOPEPTIDE REPEAT-CONTAINING PROTEIN"/>
    <property type="match status" value="1"/>
</dbReference>
<keyword evidence="1" id="KW-0677">Repeat</keyword>
<evidence type="ECO:0000256" key="1">
    <source>
        <dbReference type="ARBA" id="ARBA00022737"/>
    </source>
</evidence>
<dbReference type="InterPro" id="IPR011990">
    <property type="entry name" value="TPR-like_helical_dom_sf"/>
</dbReference>
<dbReference type="AlphaFoldDB" id="A0A843V9F7"/>
<dbReference type="Pfam" id="PF20431">
    <property type="entry name" value="E_motif"/>
    <property type="match status" value="1"/>
</dbReference>
<dbReference type="InterPro" id="IPR046960">
    <property type="entry name" value="PPR_At4g14850-like_plant"/>
</dbReference>
<name>A0A843V9F7_COLES</name>
<evidence type="ECO:0000313" key="3">
    <source>
        <dbReference type="EMBL" id="MQL92525.1"/>
    </source>
</evidence>
<evidence type="ECO:0000256" key="2">
    <source>
        <dbReference type="PROSITE-ProRule" id="PRU00708"/>
    </source>
</evidence>
<dbReference type="Proteomes" id="UP000652761">
    <property type="component" value="Unassembled WGS sequence"/>
</dbReference>
<protein>
    <recommendedName>
        <fullName evidence="5">Pentatricopeptide repeat-containing protein</fullName>
    </recommendedName>
</protein>
<dbReference type="Gene3D" id="1.25.40.10">
    <property type="entry name" value="Tetratricopeptide repeat domain"/>
    <property type="match status" value="2"/>
</dbReference>
<feature type="repeat" description="PPR" evidence="2">
    <location>
        <begin position="206"/>
        <end position="240"/>
    </location>
</feature>
<dbReference type="PROSITE" id="PS51375">
    <property type="entry name" value="PPR"/>
    <property type="match status" value="1"/>
</dbReference>
<comment type="caution">
    <text evidence="3">The sequence shown here is derived from an EMBL/GenBank/DDBJ whole genome shotgun (WGS) entry which is preliminary data.</text>
</comment>
<gene>
    <name evidence="3" type="ORF">Taro_025146</name>
</gene>
<dbReference type="FunFam" id="1.25.40.10:FF:001236">
    <property type="entry name" value="Pentatricopeptide repeat-containing protein At3g28660"/>
    <property type="match status" value="1"/>
</dbReference>
<evidence type="ECO:0008006" key="5">
    <source>
        <dbReference type="Google" id="ProtNLM"/>
    </source>
</evidence>
<organism evidence="3 4">
    <name type="scientific">Colocasia esculenta</name>
    <name type="common">Wild taro</name>
    <name type="synonym">Arum esculentum</name>
    <dbReference type="NCBI Taxonomy" id="4460"/>
    <lineage>
        <taxon>Eukaryota</taxon>
        <taxon>Viridiplantae</taxon>
        <taxon>Streptophyta</taxon>
        <taxon>Embryophyta</taxon>
        <taxon>Tracheophyta</taxon>
        <taxon>Spermatophyta</taxon>
        <taxon>Magnoliopsida</taxon>
        <taxon>Liliopsida</taxon>
        <taxon>Araceae</taxon>
        <taxon>Aroideae</taxon>
        <taxon>Colocasieae</taxon>
        <taxon>Colocasia</taxon>
    </lineage>
</organism>
<dbReference type="OrthoDB" id="426361at2759"/>
<dbReference type="GO" id="GO:0003723">
    <property type="term" value="F:RNA binding"/>
    <property type="evidence" value="ECO:0007669"/>
    <property type="project" value="InterPro"/>
</dbReference>
<accession>A0A843V9F7</accession>
<dbReference type="SMR" id="A0A843V9F7"/>
<dbReference type="EMBL" id="NMUH01001456">
    <property type="protein sequence ID" value="MQL92525.1"/>
    <property type="molecule type" value="Genomic_DNA"/>
</dbReference>
<dbReference type="GO" id="GO:0009451">
    <property type="term" value="P:RNA modification"/>
    <property type="evidence" value="ECO:0007669"/>
    <property type="project" value="InterPro"/>
</dbReference>
<dbReference type="InterPro" id="IPR046848">
    <property type="entry name" value="E_motif"/>
</dbReference>
<keyword evidence="4" id="KW-1185">Reference proteome</keyword>
<sequence>MRAPAGGWRRCMQLAQRSPCPDLRRLRATHAAFVAHGLHRYTYAFSRLVLLATTSAAADHVAAANFLSYASLLFRHAETPLNSFIYNALIQACARGPRPQAALFYFRRMLHHQQDHWSPSDGHGEEAAEAPAAVVPDHLTFPFVLHACASLPSHLPGQQVHAFVYKNGLASADHYVQTALLRFYVGFMEEFADGAQKLFDEIPMRDAVHWDVLMNGYMRRDLPSQALCLFHQLIDSGVELDEFVLTTALSACAHAGALDQGVWIHDYMRNCRVAFLNDPHICTTLVSMYAKCGCIDKAAEVFDGVAQRSSFLWAAMIGGFAMHGFAREAIACLQRMQVEDGLQPDGIALLGVLSACSHAGLVEEGRLLLDQMPTQYGFSPKHEHYSCTVDLLCRVGRLEEAVELIRSMPMRPLASVWGSLLSGCRTYNNVELAELAVEELLRMEAVVGGGVSDGAHVQLWSIYMKANRQEDAGRIRKSMVSSGVKKTPGCSVIEVDGVVNSFVSADQSHPLRLRIYEILDRFSDHVLQGPIDEII</sequence>
<dbReference type="PANTHER" id="PTHR47926:SF437">
    <property type="entry name" value="PENTACOTRIPEPTIDE-REPEAT REGION OF PRORP DOMAIN-CONTAINING PROTEIN"/>
    <property type="match status" value="1"/>
</dbReference>
<dbReference type="InterPro" id="IPR002885">
    <property type="entry name" value="PPR_rpt"/>
</dbReference>
<evidence type="ECO:0000313" key="4">
    <source>
        <dbReference type="Proteomes" id="UP000652761"/>
    </source>
</evidence>